<dbReference type="InterPro" id="IPR004017">
    <property type="entry name" value="Cys_rich_dom"/>
</dbReference>
<dbReference type="Proteomes" id="UP001158067">
    <property type="component" value="Unassembled WGS sequence"/>
</dbReference>
<feature type="domain" description="Cysteine-rich" evidence="1">
    <location>
        <begin position="4"/>
        <end position="52"/>
    </location>
</feature>
<name>A0ABY1PYG9_9BACT</name>
<dbReference type="PANTHER" id="PTHR30296">
    <property type="entry name" value="UNCHARACTERIZED PROTEIN YKGE"/>
    <property type="match status" value="1"/>
</dbReference>
<evidence type="ECO:0000259" key="1">
    <source>
        <dbReference type="Pfam" id="PF02754"/>
    </source>
</evidence>
<dbReference type="Pfam" id="PF02754">
    <property type="entry name" value="CCG"/>
    <property type="match status" value="1"/>
</dbReference>
<evidence type="ECO:0000313" key="2">
    <source>
        <dbReference type="EMBL" id="SMP50715.1"/>
    </source>
</evidence>
<accession>A0ABY1PYG9</accession>
<protein>
    <submittedName>
        <fullName evidence="2">Cysteine-rich domain-containing protein</fullName>
    </submittedName>
</protein>
<dbReference type="RefSeq" id="WP_283431965.1">
    <property type="nucleotide sequence ID" value="NZ_FXUG01000003.1"/>
</dbReference>
<evidence type="ECO:0000313" key="3">
    <source>
        <dbReference type="Proteomes" id="UP001158067"/>
    </source>
</evidence>
<organism evidence="2 3">
    <name type="scientific">Neorhodopirellula lusitana</name>
    <dbReference type="NCBI Taxonomy" id="445327"/>
    <lineage>
        <taxon>Bacteria</taxon>
        <taxon>Pseudomonadati</taxon>
        <taxon>Planctomycetota</taxon>
        <taxon>Planctomycetia</taxon>
        <taxon>Pirellulales</taxon>
        <taxon>Pirellulaceae</taxon>
        <taxon>Neorhodopirellula</taxon>
    </lineage>
</organism>
<comment type="caution">
    <text evidence="2">The sequence shown here is derived from an EMBL/GenBank/DDBJ whole genome shotgun (WGS) entry which is preliminary data.</text>
</comment>
<keyword evidence="3" id="KW-1185">Reference proteome</keyword>
<gene>
    <name evidence="2" type="ORF">SAMN06265222_103159</name>
</gene>
<dbReference type="EMBL" id="FXUG01000003">
    <property type="protein sequence ID" value="SMP50715.1"/>
    <property type="molecule type" value="Genomic_DNA"/>
</dbReference>
<dbReference type="PANTHER" id="PTHR30296:SF0">
    <property type="entry name" value="LACTATE UTILIZATION PROTEIN A"/>
    <property type="match status" value="1"/>
</dbReference>
<reference evidence="2 3" key="1">
    <citation type="submission" date="2017-05" db="EMBL/GenBank/DDBJ databases">
        <authorList>
            <person name="Varghese N."/>
            <person name="Submissions S."/>
        </authorList>
    </citation>
    <scope>NUCLEOTIDE SEQUENCE [LARGE SCALE GENOMIC DNA]</scope>
    <source>
        <strain evidence="2 3">DSM 25457</strain>
    </source>
</reference>
<sequence>MDFALFVPCDIGHFFSGVAIATLELLERQGVKVHFPKDQTWCGQPMANTGCEVMWRRWLASLLSCSKGMTW</sequence>
<proteinExistence type="predicted"/>